<keyword evidence="4 9" id="KW-0812">Transmembrane</keyword>
<comment type="subunit">
    <text evidence="9">Component of the Sec protein translocase complex. Heterotrimer consisting of SecY, SecE and SecG subunits. The heterotrimers can form oligomers, although 1 heterotrimer is thought to be able to translocate proteins. Interacts with the ribosome. Interacts with SecDF, and other proteins may be involved. Interacts with SecA.</text>
</comment>
<dbReference type="GO" id="GO:0065002">
    <property type="term" value="P:intracellular protein transmembrane transport"/>
    <property type="evidence" value="ECO:0007669"/>
    <property type="project" value="UniProtKB-UniRule"/>
</dbReference>
<keyword evidence="8 9" id="KW-0472">Membrane</keyword>
<keyword evidence="3 9" id="KW-1003">Cell membrane</keyword>
<dbReference type="GO" id="GO:0043952">
    <property type="term" value="P:protein transport by the Sec complex"/>
    <property type="evidence" value="ECO:0007669"/>
    <property type="project" value="UniProtKB-UniRule"/>
</dbReference>
<evidence type="ECO:0000256" key="5">
    <source>
        <dbReference type="ARBA" id="ARBA00022927"/>
    </source>
</evidence>
<dbReference type="GO" id="GO:0008320">
    <property type="term" value="F:protein transmembrane transporter activity"/>
    <property type="evidence" value="ECO:0007669"/>
    <property type="project" value="UniProtKB-UniRule"/>
</dbReference>
<evidence type="ECO:0000313" key="10">
    <source>
        <dbReference type="EMBL" id="HIQ91401.1"/>
    </source>
</evidence>
<reference evidence="10" key="1">
    <citation type="submission" date="2020-10" db="EMBL/GenBank/DDBJ databases">
        <authorList>
            <person name="Gilroy R."/>
        </authorList>
    </citation>
    <scope>NUCLEOTIDE SEQUENCE</scope>
    <source>
        <strain evidence="10">CHK147-3167</strain>
    </source>
</reference>
<evidence type="ECO:0000313" key="11">
    <source>
        <dbReference type="Proteomes" id="UP000886786"/>
    </source>
</evidence>
<evidence type="ECO:0000256" key="8">
    <source>
        <dbReference type="ARBA" id="ARBA00023136"/>
    </source>
</evidence>
<dbReference type="PANTHER" id="PTHR33910">
    <property type="entry name" value="PROTEIN TRANSLOCASE SUBUNIT SECE"/>
    <property type="match status" value="1"/>
</dbReference>
<comment type="caution">
    <text evidence="10">The sequence shown here is derived from an EMBL/GenBank/DDBJ whole genome shotgun (WGS) entry which is preliminary data.</text>
</comment>
<evidence type="ECO:0000256" key="7">
    <source>
        <dbReference type="ARBA" id="ARBA00023010"/>
    </source>
</evidence>
<dbReference type="GO" id="GO:0009306">
    <property type="term" value="P:protein secretion"/>
    <property type="evidence" value="ECO:0007669"/>
    <property type="project" value="UniProtKB-UniRule"/>
</dbReference>
<dbReference type="InterPro" id="IPR005807">
    <property type="entry name" value="SecE_bac"/>
</dbReference>
<evidence type="ECO:0000256" key="2">
    <source>
        <dbReference type="ARBA" id="ARBA00022448"/>
    </source>
</evidence>
<comment type="function">
    <text evidence="9">Essential subunit of the Sec protein translocation channel SecYEG. Clamps together the 2 halves of SecY. May contact the channel plug during translocation.</text>
</comment>
<evidence type="ECO:0000256" key="4">
    <source>
        <dbReference type="ARBA" id="ARBA00022692"/>
    </source>
</evidence>
<keyword evidence="5 9" id="KW-0653">Protein transport</keyword>
<keyword evidence="6 9" id="KW-1133">Transmembrane helix</keyword>
<sequence>MGKIKGFFGNVIKEMKKVRWPKGKETMHYAIWVFLCIVFLSLFFVASDFIIAGIRELLERL</sequence>
<organism evidence="10 11">
    <name type="scientific">Candidatus Coprosoma intestinipullorum</name>
    <dbReference type="NCBI Taxonomy" id="2840752"/>
    <lineage>
        <taxon>Bacteria</taxon>
        <taxon>Bacillati</taxon>
        <taxon>Bacillota</taxon>
        <taxon>Bacillota incertae sedis</taxon>
        <taxon>Candidatus Coprosoma</taxon>
    </lineage>
</organism>
<evidence type="ECO:0000256" key="1">
    <source>
        <dbReference type="ARBA" id="ARBA00004370"/>
    </source>
</evidence>
<dbReference type="GO" id="GO:0006605">
    <property type="term" value="P:protein targeting"/>
    <property type="evidence" value="ECO:0007669"/>
    <property type="project" value="UniProtKB-UniRule"/>
</dbReference>
<keyword evidence="2 9" id="KW-0813">Transport</keyword>
<evidence type="ECO:0000256" key="3">
    <source>
        <dbReference type="ARBA" id="ARBA00022475"/>
    </source>
</evidence>
<dbReference type="EMBL" id="DVFV01000123">
    <property type="protein sequence ID" value="HIQ91401.1"/>
    <property type="molecule type" value="Genomic_DNA"/>
</dbReference>
<reference evidence="10" key="2">
    <citation type="journal article" date="2021" name="PeerJ">
        <title>Extensive microbial diversity within the chicken gut microbiome revealed by metagenomics and culture.</title>
        <authorList>
            <person name="Gilroy R."/>
            <person name="Ravi A."/>
            <person name="Getino M."/>
            <person name="Pursley I."/>
            <person name="Horton D.L."/>
            <person name="Alikhan N.F."/>
            <person name="Baker D."/>
            <person name="Gharbi K."/>
            <person name="Hall N."/>
            <person name="Watson M."/>
            <person name="Adriaenssens E.M."/>
            <person name="Foster-Nyarko E."/>
            <person name="Jarju S."/>
            <person name="Secka A."/>
            <person name="Antonio M."/>
            <person name="Oren A."/>
            <person name="Chaudhuri R.R."/>
            <person name="La Ragione R."/>
            <person name="Hildebrand F."/>
            <person name="Pallen M.J."/>
        </authorList>
    </citation>
    <scope>NUCLEOTIDE SEQUENCE</scope>
    <source>
        <strain evidence="10">CHK147-3167</strain>
    </source>
</reference>
<feature type="transmembrane region" description="Helical" evidence="9">
    <location>
        <begin position="29"/>
        <end position="54"/>
    </location>
</feature>
<accession>A0A9D0ZS31</accession>
<dbReference type="GO" id="GO:0005886">
    <property type="term" value="C:plasma membrane"/>
    <property type="evidence" value="ECO:0007669"/>
    <property type="project" value="UniProtKB-SubCell"/>
</dbReference>
<dbReference type="NCBIfam" id="TIGR00964">
    <property type="entry name" value="secE_bact"/>
    <property type="match status" value="1"/>
</dbReference>
<dbReference type="Proteomes" id="UP000886786">
    <property type="component" value="Unassembled WGS sequence"/>
</dbReference>
<dbReference type="Pfam" id="PF00584">
    <property type="entry name" value="SecE"/>
    <property type="match status" value="1"/>
</dbReference>
<protein>
    <recommendedName>
        <fullName evidence="9">Protein translocase subunit SecE</fullName>
    </recommendedName>
</protein>
<dbReference type="InterPro" id="IPR001901">
    <property type="entry name" value="Translocase_SecE/Sec61-g"/>
</dbReference>
<gene>
    <name evidence="9 10" type="primary">secE</name>
    <name evidence="10" type="ORF">IAB27_07260</name>
</gene>
<dbReference type="AlphaFoldDB" id="A0A9D0ZS31"/>
<dbReference type="PANTHER" id="PTHR33910:SF1">
    <property type="entry name" value="PROTEIN TRANSLOCASE SUBUNIT SECE"/>
    <property type="match status" value="1"/>
</dbReference>
<comment type="subcellular location">
    <subcellularLocation>
        <location evidence="9">Cell membrane</location>
        <topology evidence="9">Single-pass membrane protein</topology>
    </subcellularLocation>
    <subcellularLocation>
        <location evidence="1">Membrane</location>
    </subcellularLocation>
</comment>
<dbReference type="HAMAP" id="MF_00422">
    <property type="entry name" value="SecE"/>
    <property type="match status" value="1"/>
</dbReference>
<evidence type="ECO:0000256" key="9">
    <source>
        <dbReference type="HAMAP-Rule" id="MF_00422"/>
    </source>
</evidence>
<comment type="similarity">
    <text evidence="9">Belongs to the SecE/SEC61-gamma family.</text>
</comment>
<dbReference type="Gene3D" id="1.20.5.1030">
    <property type="entry name" value="Preprotein translocase secy subunit"/>
    <property type="match status" value="1"/>
</dbReference>
<proteinExistence type="inferred from homology"/>
<evidence type="ECO:0000256" key="6">
    <source>
        <dbReference type="ARBA" id="ARBA00022989"/>
    </source>
</evidence>
<keyword evidence="7 9" id="KW-0811">Translocation</keyword>
<dbReference type="InterPro" id="IPR038379">
    <property type="entry name" value="SecE_sf"/>
</dbReference>
<name>A0A9D0ZS31_9FIRM</name>